<name>A0ABW6YLF6_9ACTN</name>
<proteinExistence type="predicted"/>
<reference evidence="2 3" key="1">
    <citation type="submission" date="2024-10" db="EMBL/GenBank/DDBJ databases">
        <title>The Natural Products Discovery Center: Release of the First 8490 Sequenced Strains for Exploring Actinobacteria Biosynthetic Diversity.</title>
        <authorList>
            <person name="Kalkreuter E."/>
            <person name="Kautsar S.A."/>
            <person name="Yang D."/>
            <person name="Bader C.D."/>
            <person name="Teijaro C.N."/>
            <person name="Fluegel L."/>
            <person name="Davis C.M."/>
            <person name="Simpson J.R."/>
            <person name="Lauterbach L."/>
            <person name="Steele A.D."/>
            <person name="Gui C."/>
            <person name="Meng S."/>
            <person name="Li G."/>
            <person name="Viehrig K."/>
            <person name="Ye F."/>
            <person name="Su P."/>
            <person name="Kiefer A.F."/>
            <person name="Nichols A."/>
            <person name="Cepeda A.J."/>
            <person name="Yan W."/>
            <person name="Fan B."/>
            <person name="Jiang Y."/>
            <person name="Adhikari A."/>
            <person name="Zheng C.-J."/>
            <person name="Schuster L."/>
            <person name="Cowan T.M."/>
            <person name="Smanski M.J."/>
            <person name="Chevrette M.G."/>
            <person name="De Carvalho L.P.S."/>
            <person name="Shen B."/>
        </authorList>
    </citation>
    <scope>NUCLEOTIDE SEQUENCE [LARGE SCALE GENOMIC DNA]</scope>
    <source>
        <strain evidence="2 3">NPDC015755</strain>
    </source>
</reference>
<dbReference type="Proteomes" id="UP001603013">
    <property type="component" value="Unassembled WGS sequence"/>
</dbReference>
<comment type="caution">
    <text evidence="2">The sequence shown here is derived from an EMBL/GenBank/DDBJ whole genome shotgun (WGS) entry which is preliminary data.</text>
</comment>
<gene>
    <name evidence="2" type="ORF">ACF05T_32385</name>
</gene>
<feature type="region of interest" description="Disordered" evidence="1">
    <location>
        <begin position="120"/>
        <end position="165"/>
    </location>
</feature>
<dbReference type="RefSeq" id="WP_391937501.1">
    <property type="nucleotide sequence ID" value="NZ_JBIBSM010000024.1"/>
</dbReference>
<evidence type="ECO:0008006" key="4">
    <source>
        <dbReference type="Google" id="ProtNLM"/>
    </source>
</evidence>
<keyword evidence="3" id="KW-1185">Reference proteome</keyword>
<evidence type="ECO:0000313" key="3">
    <source>
        <dbReference type="Proteomes" id="UP001603013"/>
    </source>
</evidence>
<feature type="compositionally biased region" description="Basic and acidic residues" evidence="1">
    <location>
        <begin position="120"/>
        <end position="133"/>
    </location>
</feature>
<accession>A0ABW6YLF6</accession>
<dbReference type="EMBL" id="JBIBSM010000024">
    <property type="protein sequence ID" value="MFF8280711.1"/>
    <property type="molecule type" value="Genomic_DNA"/>
</dbReference>
<evidence type="ECO:0000256" key="1">
    <source>
        <dbReference type="SAM" id="MobiDB-lite"/>
    </source>
</evidence>
<evidence type="ECO:0000313" key="2">
    <source>
        <dbReference type="EMBL" id="MFF8280711.1"/>
    </source>
</evidence>
<feature type="compositionally biased region" description="Low complexity" evidence="1">
    <location>
        <begin position="135"/>
        <end position="148"/>
    </location>
</feature>
<sequence length="165" mass="18448">MFDGSTHRRGITALDYRQAVPVVVTTLEQLQELGADAAVWRRLGRTGEQTLTAALDNRDGHALYRVPEARADAAHQQRRAAQREAEHPVCKRCGRKFTDERWEEITVHRTVVRAGDKSVRGPCRADDVAREEAAAEAAPLEAAAPSEPQDGLEPDRGRGWFRRRT</sequence>
<organism evidence="2 3">
    <name type="scientific">Streptomyces lateritius</name>
    <dbReference type="NCBI Taxonomy" id="67313"/>
    <lineage>
        <taxon>Bacteria</taxon>
        <taxon>Bacillati</taxon>
        <taxon>Actinomycetota</taxon>
        <taxon>Actinomycetes</taxon>
        <taxon>Kitasatosporales</taxon>
        <taxon>Streptomycetaceae</taxon>
        <taxon>Streptomyces</taxon>
    </lineage>
</organism>
<protein>
    <recommendedName>
        <fullName evidence="4">HNH endonuclease</fullName>
    </recommendedName>
</protein>